<evidence type="ECO:0000259" key="3">
    <source>
        <dbReference type="Pfam" id="PF21773"/>
    </source>
</evidence>
<dbReference type="AlphaFoldDB" id="A0A8J6HBG9"/>
<evidence type="ECO:0000313" key="5">
    <source>
        <dbReference type="Proteomes" id="UP000719412"/>
    </source>
</evidence>
<accession>A0A8J6HBG9</accession>
<dbReference type="InterPro" id="IPR051876">
    <property type="entry name" value="ODA-DC/CCD"/>
</dbReference>
<gene>
    <name evidence="4" type="ORF">GEV33_011787</name>
</gene>
<organism evidence="4 5">
    <name type="scientific">Tenebrio molitor</name>
    <name type="common">Yellow mealworm beetle</name>
    <dbReference type="NCBI Taxonomy" id="7067"/>
    <lineage>
        <taxon>Eukaryota</taxon>
        <taxon>Metazoa</taxon>
        <taxon>Ecdysozoa</taxon>
        <taxon>Arthropoda</taxon>
        <taxon>Hexapoda</taxon>
        <taxon>Insecta</taxon>
        <taxon>Pterygota</taxon>
        <taxon>Neoptera</taxon>
        <taxon>Endopterygota</taxon>
        <taxon>Coleoptera</taxon>
        <taxon>Polyphaga</taxon>
        <taxon>Cucujiformia</taxon>
        <taxon>Tenebrionidae</taxon>
        <taxon>Tenebrio</taxon>
    </lineage>
</organism>
<reference evidence="4" key="2">
    <citation type="submission" date="2021-08" db="EMBL/GenBank/DDBJ databases">
        <authorList>
            <person name="Eriksson T."/>
        </authorList>
    </citation>
    <scope>NUCLEOTIDE SEQUENCE</scope>
    <source>
        <strain evidence="4">Stoneville</strain>
        <tissue evidence="4">Whole head</tissue>
    </source>
</reference>
<feature type="domain" description="ODAD1 central coiled coil region" evidence="3">
    <location>
        <begin position="601"/>
        <end position="878"/>
    </location>
</feature>
<dbReference type="PANTHER" id="PTHR21694">
    <property type="entry name" value="COILED-COIL DOMAIN-CONTAINING PROTEIN 63"/>
    <property type="match status" value="1"/>
</dbReference>
<evidence type="ECO:0000256" key="2">
    <source>
        <dbReference type="SAM" id="Coils"/>
    </source>
</evidence>
<feature type="coiled-coil region" evidence="2">
    <location>
        <begin position="19"/>
        <end position="71"/>
    </location>
</feature>
<evidence type="ECO:0000313" key="4">
    <source>
        <dbReference type="EMBL" id="KAH0811007.1"/>
    </source>
</evidence>
<name>A0A8J6HBG9_TENMO</name>
<feature type="coiled-coil region" evidence="2">
    <location>
        <begin position="105"/>
        <end position="132"/>
    </location>
</feature>
<feature type="coiled-coil region" evidence="2">
    <location>
        <begin position="267"/>
        <end position="306"/>
    </location>
</feature>
<sequence length="923" mass="110011">MVIAVTAKMDKGAADMDMEMMAEAELDRLQRQYRIMEGDRKAFLDEITNKLKKQRRIIARLRKEKDDLMGDIRVATCDGQKRKDSKITTKLDALLQKHEEVVGQVQKEKFRLEEIEQQVKKTERQVAKMRLKEVTEGEYRERIKSGQRSIQILENKLETTIKRFCGVLTENKQMREEIDHLLKERTRFNAIWEKLLSDLNTGKKFMLDLVEQATLAYDQREEWCSKLQALKIRAHNDVISHTQEMREMQRQLDHDGKLREFLTIKGQRRVMRDLEEKEMKKKQQEKEDLERQVKMYQETLDKIKEFCEENDIERIAAKYLKQEEENFALFNYVNELNHELEVLDESIEEMQVKIDEQKEICEQKAQKEKETMESLNRALEAATKKADEDEEILKQTEAELAQILRGIGGVFELMECDCAPILDLLGENPEVNEDNVLIYMGLIEKKVSSLITTVYFKEKSKVTEEEKHHQEHLQEQELCKLRREYIILEQERARSQYTGWTKMAKATKVVNIFKNEYENILNDLAVATAPAKQKRDVRRFDHLTHLLEQYDFYSERVNTEKTYMVEVEGQIKKVAKDVHVLRKQQITDRQYEDRVHAARNTLETLENKLEVQTTKFNQIVAKNRELREDIDHCLWDRRNFMRVWKRLIDKLNTGKHIMLDLIEQASIAYDQREEWCNKLQLLRITGHKDLLMNIDQMRRYNQRVDNAIKLQEFFNTKGQKRVMRDLELKEKLKRAELKKKLEEKLKHYETMMDDIMVTREREVEVIARRYYKREAENFMRFQFVIDLISQMEEVNDQLGYLCLHIDEQRALQAARAEQQRFRLESLEEDLGNAQGVTHEAEKTLEEHNAKLDEMMQGIHHLFKLCRCDMDPLLQLLGDNSTIRSYNVLLYLQMLEKTIHSCLVRAGFRDKTLVSQARMNRRII</sequence>
<feature type="coiled-coil region" evidence="2">
    <location>
        <begin position="588"/>
        <end position="615"/>
    </location>
</feature>
<dbReference type="Proteomes" id="UP000719412">
    <property type="component" value="Unassembled WGS sequence"/>
</dbReference>
<keyword evidence="1 2" id="KW-0175">Coiled coil</keyword>
<feature type="coiled-coil region" evidence="2">
    <location>
        <begin position="723"/>
        <end position="758"/>
    </location>
</feature>
<dbReference type="InterPro" id="IPR049258">
    <property type="entry name" value="ODAD1_CC"/>
</dbReference>
<dbReference type="Pfam" id="PF21773">
    <property type="entry name" value="ODAD1_CC"/>
    <property type="match status" value="2"/>
</dbReference>
<feature type="coiled-coil region" evidence="2">
    <location>
        <begin position="333"/>
        <end position="399"/>
    </location>
</feature>
<keyword evidence="5" id="KW-1185">Reference proteome</keyword>
<dbReference type="PANTHER" id="PTHR21694:SF18">
    <property type="entry name" value="COILED-COIL DOMAIN-CONTAINING PROTEIN 63"/>
    <property type="match status" value="1"/>
</dbReference>
<evidence type="ECO:0000256" key="1">
    <source>
        <dbReference type="ARBA" id="ARBA00023054"/>
    </source>
</evidence>
<feature type="domain" description="ODAD1 central coiled coil region" evidence="3">
    <location>
        <begin position="147"/>
        <end position="427"/>
    </location>
</feature>
<dbReference type="EMBL" id="JABDTM020027112">
    <property type="protein sequence ID" value="KAH0811007.1"/>
    <property type="molecule type" value="Genomic_DNA"/>
</dbReference>
<protein>
    <recommendedName>
        <fullName evidence="3">ODAD1 central coiled coil region domain-containing protein</fullName>
    </recommendedName>
</protein>
<comment type="caution">
    <text evidence="4">The sequence shown here is derived from an EMBL/GenBank/DDBJ whole genome shotgun (WGS) entry which is preliminary data.</text>
</comment>
<reference evidence="4" key="1">
    <citation type="journal article" date="2020" name="J Insects Food Feed">
        <title>The yellow mealworm (Tenebrio molitor) genome: a resource for the emerging insects as food and feed industry.</title>
        <authorList>
            <person name="Eriksson T."/>
            <person name="Andere A."/>
            <person name="Kelstrup H."/>
            <person name="Emery V."/>
            <person name="Picard C."/>
        </authorList>
    </citation>
    <scope>NUCLEOTIDE SEQUENCE</scope>
    <source>
        <strain evidence="4">Stoneville</strain>
        <tissue evidence="4">Whole head</tissue>
    </source>
</reference>
<proteinExistence type="predicted"/>